<dbReference type="SMART" id="SM00895">
    <property type="entry name" value="FCD"/>
    <property type="match status" value="1"/>
</dbReference>
<dbReference type="Gene3D" id="1.10.10.10">
    <property type="entry name" value="Winged helix-like DNA-binding domain superfamily/Winged helix DNA-binding domain"/>
    <property type="match status" value="1"/>
</dbReference>
<evidence type="ECO:0000313" key="8">
    <source>
        <dbReference type="EMBL" id="CAB5038588.1"/>
    </source>
</evidence>
<gene>
    <name evidence="5" type="ORF">UFOPK2593_00771</name>
    <name evidence="6" type="ORF">UFOPK2894_00920</name>
    <name evidence="7" type="ORF">UFOPK3492_00490</name>
    <name evidence="8" type="ORF">UFOPK4234_00827</name>
    <name evidence="9" type="ORF">UFOPK4295_01301</name>
</gene>
<dbReference type="SUPFAM" id="SSF48008">
    <property type="entry name" value="GntR ligand-binding domain-like"/>
    <property type="match status" value="1"/>
</dbReference>
<dbReference type="PANTHER" id="PTHR43537:SF45">
    <property type="entry name" value="GNTR FAMILY REGULATORY PROTEIN"/>
    <property type="match status" value="1"/>
</dbReference>
<dbReference type="InterPro" id="IPR011711">
    <property type="entry name" value="GntR_C"/>
</dbReference>
<dbReference type="GO" id="GO:0003700">
    <property type="term" value="F:DNA-binding transcription factor activity"/>
    <property type="evidence" value="ECO:0007669"/>
    <property type="project" value="InterPro"/>
</dbReference>
<name>A0A6J7FH99_9ZZZZ</name>
<accession>A0A6J7FH99</accession>
<dbReference type="SMART" id="SM00345">
    <property type="entry name" value="HTH_GNTR"/>
    <property type="match status" value="1"/>
</dbReference>
<dbReference type="Pfam" id="PF00392">
    <property type="entry name" value="GntR"/>
    <property type="match status" value="1"/>
</dbReference>
<dbReference type="Pfam" id="PF07729">
    <property type="entry name" value="FCD"/>
    <property type="match status" value="1"/>
</dbReference>
<organism evidence="7">
    <name type="scientific">freshwater metagenome</name>
    <dbReference type="NCBI Taxonomy" id="449393"/>
    <lineage>
        <taxon>unclassified sequences</taxon>
        <taxon>metagenomes</taxon>
        <taxon>ecological metagenomes</taxon>
    </lineage>
</organism>
<dbReference type="CDD" id="cd07377">
    <property type="entry name" value="WHTH_GntR"/>
    <property type="match status" value="1"/>
</dbReference>
<dbReference type="AlphaFoldDB" id="A0A6J7FH99"/>
<proteinExistence type="predicted"/>
<feature type="domain" description="HTH gntR-type" evidence="4">
    <location>
        <begin position="8"/>
        <end position="75"/>
    </location>
</feature>
<dbReference type="PROSITE" id="PS50949">
    <property type="entry name" value="HTH_GNTR"/>
    <property type="match status" value="1"/>
</dbReference>
<evidence type="ECO:0000313" key="5">
    <source>
        <dbReference type="EMBL" id="CAB4703772.1"/>
    </source>
</evidence>
<evidence type="ECO:0000313" key="7">
    <source>
        <dbReference type="EMBL" id="CAB4892875.1"/>
    </source>
</evidence>
<keyword evidence="2" id="KW-0238">DNA-binding</keyword>
<dbReference type="EMBL" id="CAFBQA010000039">
    <property type="protein sequence ID" value="CAB5038588.1"/>
    <property type="molecule type" value="Genomic_DNA"/>
</dbReference>
<dbReference type="EMBL" id="CAFBMD010000025">
    <property type="protein sequence ID" value="CAB4892875.1"/>
    <property type="molecule type" value="Genomic_DNA"/>
</dbReference>
<protein>
    <submittedName>
        <fullName evidence="7">Unannotated protein</fullName>
    </submittedName>
</protein>
<evidence type="ECO:0000313" key="9">
    <source>
        <dbReference type="EMBL" id="CAB5054976.1"/>
    </source>
</evidence>
<dbReference type="EMBL" id="CAFBQF010000080">
    <property type="protein sequence ID" value="CAB5054976.1"/>
    <property type="molecule type" value="Genomic_DNA"/>
</dbReference>
<dbReference type="InterPro" id="IPR000524">
    <property type="entry name" value="Tscrpt_reg_HTH_GntR"/>
</dbReference>
<keyword evidence="3" id="KW-0804">Transcription</keyword>
<dbReference type="SUPFAM" id="SSF46785">
    <property type="entry name" value="Winged helix' DNA-binding domain"/>
    <property type="match status" value="1"/>
</dbReference>
<keyword evidence="1" id="KW-0805">Transcription regulation</keyword>
<evidence type="ECO:0000259" key="4">
    <source>
        <dbReference type="PROSITE" id="PS50949"/>
    </source>
</evidence>
<evidence type="ECO:0000256" key="3">
    <source>
        <dbReference type="ARBA" id="ARBA00023163"/>
    </source>
</evidence>
<dbReference type="EMBL" id="CAEZZQ010000051">
    <property type="protein sequence ID" value="CAB4776880.1"/>
    <property type="molecule type" value="Genomic_DNA"/>
</dbReference>
<dbReference type="InterPro" id="IPR036390">
    <property type="entry name" value="WH_DNA-bd_sf"/>
</dbReference>
<sequence length="212" mass="23277">MNKLIVEPTLKEQVAAGVRASIIAGHMAPGEVHSAPALAERYAVSVTPVREALLDLVKEGLLKPVKNKGFRVVEPSVQDLDEIASMRDLLEPPAVAMVAKSATPEQLAHLRELAATISQHAAAGKIEEYLEADRQFHLAVIEATGNKRLVETVAQLRSQARLFGLRQIAEKGELAQSSEEHNLLLHAIENKNAALAEKIMRDHLGHVRHEWR</sequence>
<dbReference type="Gene3D" id="1.20.120.530">
    <property type="entry name" value="GntR ligand-binding domain-like"/>
    <property type="match status" value="1"/>
</dbReference>
<evidence type="ECO:0000256" key="1">
    <source>
        <dbReference type="ARBA" id="ARBA00023015"/>
    </source>
</evidence>
<dbReference type="EMBL" id="CAEZXW010000040">
    <property type="protein sequence ID" value="CAB4703772.1"/>
    <property type="molecule type" value="Genomic_DNA"/>
</dbReference>
<evidence type="ECO:0000313" key="6">
    <source>
        <dbReference type="EMBL" id="CAB4776880.1"/>
    </source>
</evidence>
<dbReference type="InterPro" id="IPR036388">
    <property type="entry name" value="WH-like_DNA-bd_sf"/>
</dbReference>
<dbReference type="GO" id="GO:0003677">
    <property type="term" value="F:DNA binding"/>
    <property type="evidence" value="ECO:0007669"/>
    <property type="project" value="UniProtKB-KW"/>
</dbReference>
<reference evidence="7" key="1">
    <citation type="submission" date="2020-05" db="EMBL/GenBank/DDBJ databases">
        <authorList>
            <person name="Chiriac C."/>
            <person name="Salcher M."/>
            <person name="Ghai R."/>
            <person name="Kavagutti S V."/>
        </authorList>
    </citation>
    <scope>NUCLEOTIDE SEQUENCE</scope>
</reference>
<dbReference type="InterPro" id="IPR008920">
    <property type="entry name" value="TF_FadR/GntR_C"/>
</dbReference>
<dbReference type="PANTHER" id="PTHR43537">
    <property type="entry name" value="TRANSCRIPTIONAL REGULATOR, GNTR FAMILY"/>
    <property type="match status" value="1"/>
</dbReference>
<evidence type="ECO:0000256" key="2">
    <source>
        <dbReference type="ARBA" id="ARBA00023125"/>
    </source>
</evidence>